<evidence type="ECO:0000313" key="1">
    <source>
        <dbReference type="EMBL" id="KHN08903.1"/>
    </source>
</evidence>
<dbReference type="EMBL" id="QZWG01000019">
    <property type="protein sequence ID" value="RZB47674.1"/>
    <property type="molecule type" value="Genomic_DNA"/>
</dbReference>
<keyword evidence="3" id="KW-1185">Reference proteome</keyword>
<reference evidence="2 3" key="2">
    <citation type="submission" date="2018-09" db="EMBL/GenBank/DDBJ databases">
        <title>A high-quality reference genome of wild soybean provides a powerful tool to mine soybean genomes.</title>
        <authorList>
            <person name="Xie M."/>
            <person name="Chung C.Y.L."/>
            <person name="Li M.-W."/>
            <person name="Wong F.-L."/>
            <person name="Chan T.-F."/>
            <person name="Lam H.-M."/>
        </authorList>
    </citation>
    <scope>NUCLEOTIDE SEQUENCE [LARGE SCALE GENOMIC DNA]</scope>
    <source>
        <strain evidence="3">cv. W05</strain>
        <tissue evidence="2">Hypocotyl of etiolated seedlings</tissue>
    </source>
</reference>
<organism evidence="1">
    <name type="scientific">Glycine soja</name>
    <name type="common">Wild soybean</name>
    <dbReference type="NCBI Taxonomy" id="3848"/>
    <lineage>
        <taxon>Eukaryota</taxon>
        <taxon>Viridiplantae</taxon>
        <taxon>Streptophyta</taxon>
        <taxon>Embryophyta</taxon>
        <taxon>Tracheophyta</taxon>
        <taxon>Spermatophyta</taxon>
        <taxon>Magnoliopsida</taxon>
        <taxon>eudicotyledons</taxon>
        <taxon>Gunneridae</taxon>
        <taxon>Pentapetalae</taxon>
        <taxon>rosids</taxon>
        <taxon>fabids</taxon>
        <taxon>Fabales</taxon>
        <taxon>Fabaceae</taxon>
        <taxon>Papilionoideae</taxon>
        <taxon>50 kb inversion clade</taxon>
        <taxon>NPAAA clade</taxon>
        <taxon>indigoferoid/millettioid clade</taxon>
        <taxon>Phaseoleae</taxon>
        <taxon>Glycine</taxon>
        <taxon>Glycine subgen. Soja</taxon>
    </lineage>
</organism>
<dbReference type="Proteomes" id="UP000289340">
    <property type="component" value="Chromosome 19"/>
</dbReference>
<dbReference type="EMBL" id="KN665560">
    <property type="protein sequence ID" value="KHN08903.1"/>
    <property type="molecule type" value="Genomic_DNA"/>
</dbReference>
<sequence length="96" mass="11263">MTIPIVYLGLLPGADTRRISTWQPIIDKMRRKLAAWRRRHLSFSGGICLFLFKMAWPVEYHWLQLQHSLKLAIRGLLARNLNLFMSLSCQLLPIFL</sequence>
<dbReference type="AlphaFoldDB" id="A0A0B2PMN6"/>
<dbReference type="Proteomes" id="UP000053555">
    <property type="component" value="Unassembled WGS sequence"/>
</dbReference>
<gene>
    <name evidence="2" type="ORF">D0Y65_051312</name>
    <name evidence="1" type="ORF">glysoja_029480</name>
</gene>
<dbReference type="SMR" id="A0A0B2PMN6"/>
<reference evidence="1" key="1">
    <citation type="submission" date="2014-07" db="EMBL/GenBank/DDBJ databases">
        <title>Identification of a novel salt tolerance gene in wild soybean by whole-genome sequencing.</title>
        <authorList>
            <person name="Lam H.-M."/>
            <person name="Qi X."/>
            <person name="Li M.-W."/>
            <person name="Liu X."/>
            <person name="Xie M."/>
            <person name="Ni M."/>
            <person name="Xu X."/>
        </authorList>
    </citation>
    <scope>NUCLEOTIDE SEQUENCE [LARGE SCALE GENOMIC DNA]</scope>
    <source>
        <tissue evidence="1">Root</tissue>
    </source>
</reference>
<accession>A0A0B2PMN6</accession>
<evidence type="ECO:0000313" key="2">
    <source>
        <dbReference type="EMBL" id="RZB47674.1"/>
    </source>
</evidence>
<protein>
    <submittedName>
        <fullName evidence="1">Uncharacterized protein</fullName>
    </submittedName>
</protein>
<evidence type="ECO:0000313" key="3">
    <source>
        <dbReference type="Proteomes" id="UP000289340"/>
    </source>
</evidence>
<proteinExistence type="predicted"/>
<name>A0A0B2PMN6_GLYSO</name>